<dbReference type="PANTHER" id="PTHR30486">
    <property type="entry name" value="TWITCHING MOTILITY PROTEIN PILT"/>
    <property type="match status" value="1"/>
</dbReference>
<dbReference type="SUPFAM" id="SSF52540">
    <property type="entry name" value="P-loop containing nucleoside triphosphate hydrolases"/>
    <property type="match status" value="1"/>
</dbReference>
<dbReference type="InterPro" id="IPR050921">
    <property type="entry name" value="T4SS_GSP_E_ATPase"/>
</dbReference>
<reference evidence="3" key="1">
    <citation type="submission" date="2013-10" db="EMBL/GenBank/DDBJ databases">
        <title>Draft genome sequence of Clostridium botulinum type B strain Osaka05.</title>
        <authorList>
            <person name="Sakaguchi Y."/>
            <person name="Hosomi K."/>
            <person name="Uchiyama J."/>
            <person name="Ogura Y."/>
            <person name="Sakaguchi M."/>
            <person name="Kohda T."/>
            <person name="Mukamoto M."/>
            <person name="Misawa N."/>
            <person name="Matsuzaki S."/>
            <person name="Hayashi T."/>
            <person name="Kozaki S."/>
        </authorList>
    </citation>
    <scope>NUCLEOTIDE SEQUENCE</scope>
    <source>
        <strain evidence="3">Osaka05</strain>
    </source>
</reference>
<dbReference type="Gene3D" id="3.40.50.300">
    <property type="entry name" value="P-loop containing nucleotide triphosphate hydrolases"/>
    <property type="match status" value="1"/>
</dbReference>
<dbReference type="RefSeq" id="WP_030032184.1">
    <property type="nucleotide sequence ID" value="NZ_BA000059.1"/>
</dbReference>
<dbReference type="HOGENOM" id="CLU_005379_4_1_9"/>
<organism evidence="3">
    <name type="scientific">Clostridium botulinum B str. Osaka05</name>
    <dbReference type="NCBI Taxonomy" id="1407017"/>
    <lineage>
        <taxon>Bacteria</taxon>
        <taxon>Bacillati</taxon>
        <taxon>Bacillota</taxon>
        <taxon>Clostridia</taxon>
        <taxon>Eubacteriales</taxon>
        <taxon>Clostridiaceae</taxon>
        <taxon>Clostridium</taxon>
    </lineage>
</organism>
<proteinExistence type="inferred from homology"/>
<dbReference type="Proteomes" id="UP000054164">
    <property type="component" value="Unassembled WGS sequence"/>
</dbReference>
<evidence type="ECO:0000256" key="1">
    <source>
        <dbReference type="ARBA" id="ARBA00006611"/>
    </source>
</evidence>
<sequence length="420" mass="48201">MNYYKNKEEIDLTNFNFELLIQTIRPIMLRYSDLNGKDLKIQLRIVIKQHLLKSAYRSYAASNSTIDRITEEVYRKMYGLNVIDKYLALPDVTDVFVLGTKIMYIENGTRKLAPEKLTIDEVTVIYKKIASDAEISISTEEPSKDCELLDGSRVKLIIPPESIEPYIIIRKHNLASASLDELTLMGLELPINTIKEPAIKKISKNKTENLIEIEQNQDIREYCKQAIIQRKNIVFVGDTGAGKTTFMNSLTYYIQKNHIVAVLEDTRELLLPLPYVYYLKTRKADGGSKPISYEDILNDCLRANPDRIMLTEIRTPESAYSLIHVLNSGHTGSMTSIHGKSALLSLERLEMLIKEHKPMDDRTLRLLISKAVDIIFFLSLEEDDDGNKIGRMIKEIVEIHGINDDNSYKTKYVLKNYIEQ</sequence>
<protein>
    <submittedName>
        <fullName evidence="3">Type II secretion system protein E</fullName>
    </submittedName>
</protein>
<gene>
    <name evidence="3" type="ORF">CBO05P2_032</name>
</gene>
<comment type="similarity">
    <text evidence="1">Belongs to the GSP E family.</text>
</comment>
<dbReference type="PANTHER" id="PTHR30486:SF6">
    <property type="entry name" value="TYPE IV PILUS RETRACTATION ATPASE PILT"/>
    <property type="match status" value="1"/>
</dbReference>
<evidence type="ECO:0000313" key="3">
    <source>
        <dbReference type="EMBL" id="BAO05057.1"/>
    </source>
</evidence>
<name>A0A060N585_CLOBO</name>
<dbReference type="AlphaFoldDB" id="A0A060N585"/>
<dbReference type="InterPro" id="IPR001482">
    <property type="entry name" value="T2SS/T4SS_dom"/>
</dbReference>
<dbReference type="Gene3D" id="3.30.450.380">
    <property type="match status" value="1"/>
</dbReference>
<accession>A0A060N585</accession>
<dbReference type="CDD" id="cd01130">
    <property type="entry name" value="VirB11-like_ATPase"/>
    <property type="match status" value="1"/>
</dbReference>
<dbReference type="GO" id="GO:0016887">
    <property type="term" value="F:ATP hydrolysis activity"/>
    <property type="evidence" value="ECO:0007669"/>
    <property type="project" value="InterPro"/>
</dbReference>
<dbReference type="Pfam" id="PF00437">
    <property type="entry name" value="T2SSE"/>
    <property type="match status" value="1"/>
</dbReference>
<feature type="domain" description="Bacterial type II secretion system protein E" evidence="2">
    <location>
        <begin position="189"/>
        <end position="373"/>
    </location>
</feature>
<dbReference type="InterPro" id="IPR027417">
    <property type="entry name" value="P-loop_NTPase"/>
</dbReference>
<dbReference type="EMBL" id="BA000059">
    <property type="protein sequence ID" value="BAO05057.1"/>
    <property type="molecule type" value="Genomic_DNA"/>
</dbReference>
<evidence type="ECO:0000259" key="2">
    <source>
        <dbReference type="Pfam" id="PF00437"/>
    </source>
</evidence>